<evidence type="ECO:0000256" key="1">
    <source>
        <dbReference type="SAM" id="MobiDB-lite"/>
    </source>
</evidence>
<keyword evidence="2" id="KW-0472">Membrane</keyword>
<evidence type="ECO:0000256" key="2">
    <source>
        <dbReference type="SAM" id="Phobius"/>
    </source>
</evidence>
<feature type="region of interest" description="Disordered" evidence="1">
    <location>
        <begin position="315"/>
        <end position="349"/>
    </location>
</feature>
<accession>A0ABR3EY96</accession>
<feature type="region of interest" description="Disordered" evidence="1">
    <location>
        <begin position="386"/>
        <end position="443"/>
    </location>
</feature>
<dbReference type="Proteomes" id="UP001465976">
    <property type="component" value="Unassembled WGS sequence"/>
</dbReference>
<feature type="compositionally biased region" description="Basic and acidic residues" evidence="1">
    <location>
        <begin position="405"/>
        <end position="416"/>
    </location>
</feature>
<comment type="caution">
    <text evidence="3">The sequence shown here is derived from an EMBL/GenBank/DDBJ whole genome shotgun (WGS) entry which is preliminary data.</text>
</comment>
<dbReference type="InterPro" id="IPR008928">
    <property type="entry name" value="6-hairpin_glycosidase_sf"/>
</dbReference>
<dbReference type="SUPFAM" id="SSF48208">
    <property type="entry name" value="Six-hairpin glycosidases"/>
    <property type="match status" value="1"/>
</dbReference>
<reference evidence="3 4" key="1">
    <citation type="submission" date="2024-02" db="EMBL/GenBank/DDBJ databases">
        <title>A draft genome for the cacao thread blight pathogen Marasmius crinis-equi.</title>
        <authorList>
            <person name="Cohen S.P."/>
            <person name="Baruah I.K."/>
            <person name="Amoako-Attah I."/>
            <person name="Bukari Y."/>
            <person name="Meinhardt L.W."/>
            <person name="Bailey B.A."/>
        </authorList>
    </citation>
    <scope>NUCLEOTIDE SEQUENCE [LARGE SCALE GENOMIC DNA]</scope>
    <source>
        <strain evidence="3 4">GH-76</strain>
    </source>
</reference>
<protein>
    <recommendedName>
        <fullName evidence="5">Glycoside hydrolase family 76 protein</fullName>
    </recommendedName>
</protein>
<feature type="region of interest" description="Disordered" evidence="1">
    <location>
        <begin position="460"/>
        <end position="504"/>
    </location>
</feature>
<gene>
    <name evidence="3" type="ORF">V5O48_014097</name>
</gene>
<dbReference type="EMBL" id="JBAHYK010001467">
    <property type="protein sequence ID" value="KAL0567891.1"/>
    <property type="molecule type" value="Genomic_DNA"/>
</dbReference>
<dbReference type="Gene3D" id="1.50.10.20">
    <property type="match status" value="1"/>
</dbReference>
<feature type="transmembrane region" description="Helical" evidence="2">
    <location>
        <begin position="351"/>
        <end position="376"/>
    </location>
</feature>
<feature type="compositionally biased region" description="Low complexity" evidence="1">
    <location>
        <begin position="321"/>
        <end position="349"/>
    </location>
</feature>
<name>A0ABR3EY96_9AGAR</name>
<keyword evidence="2" id="KW-1133">Transmembrane helix</keyword>
<organism evidence="3 4">
    <name type="scientific">Marasmius crinis-equi</name>
    <dbReference type="NCBI Taxonomy" id="585013"/>
    <lineage>
        <taxon>Eukaryota</taxon>
        <taxon>Fungi</taxon>
        <taxon>Dikarya</taxon>
        <taxon>Basidiomycota</taxon>
        <taxon>Agaricomycotina</taxon>
        <taxon>Agaricomycetes</taxon>
        <taxon>Agaricomycetidae</taxon>
        <taxon>Agaricales</taxon>
        <taxon>Marasmiineae</taxon>
        <taxon>Marasmiaceae</taxon>
        <taxon>Marasmius</taxon>
    </lineage>
</organism>
<evidence type="ECO:0008006" key="5">
    <source>
        <dbReference type="Google" id="ProtNLM"/>
    </source>
</evidence>
<feature type="compositionally biased region" description="Polar residues" evidence="1">
    <location>
        <begin position="418"/>
        <end position="443"/>
    </location>
</feature>
<sequence length="504" mass="53191">MTQFDLLSSQTKYKDVVQKFYLPALQTLNRDPHVYGYAALRAYQAYGDESYLKIAEDIWDTGMTFTLTESDISAGKSPVKDAQLPSVCSNGATLVGGTFYQGTDANDAAISAGATGDFLVLSASLAATTPNQTYLDVATRSADFLRRHSYRGNGIFWNLIRAQDCGGEKFFPYETGATLHGLSILASVSQNTSTQAFVRDIVVGMTSNTSWHDSSWILNLGDNDASEPRVHLMRGCLEAFNGTIAPTDFKSYLGSYISTQYNGVVDLATSNGSNIYGLTYDGPPVVQFSNNSQTGAIGALLGGLTLGVANFTSAPSTPTGSSLVPTDSSPSSNGTSSSSDSPQPKSHSTPVGAIVGGVLGGLAGALLIVGGIWLYIRKRRTNAQGSLHATPWDPPAQGPISTKGGKFEGESQHESEPFSPQSMSRNSAINTNPTSSTAGPSNTLEMATTEALVSVLQRRLQNGEQWNGDEAPPAYPESALGQRREASTSGGARGVSIGRKRTGK</sequence>
<evidence type="ECO:0000313" key="4">
    <source>
        <dbReference type="Proteomes" id="UP001465976"/>
    </source>
</evidence>
<proteinExistence type="predicted"/>
<keyword evidence="2" id="KW-0812">Transmembrane</keyword>
<evidence type="ECO:0000313" key="3">
    <source>
        <dbReference type="EMBL" id="KAL0567891.1"/>
    </source>
</evidence>
<keyword evidence="4" id="KW-1185">Reference proteome</keyword>